<comment type="caution">
    <text evidence="2">The sequence shown here is derived from an EMBL/GenBank/DDBJ whole genome shotgun (WGS) entry which is preliminary data.</text>
</comment>
<dbReference type="Proteomes" id="UP001159179">
    <property type="component" value="Unassembled WGS sequence"/>
</dbReference>
<sequence>MDIKWGEKFDKIFDKMMDSKLIHEGIVIIEDSSGQFYWKRGYGGKEVDTPLVLASVTKLFTTSCILILLEQGKLSLEDKISKYLDGKFINGLHIYKSNEYSYELTVSDVLYQVSGLPDYFEERKSGIKSKVIEQDFSFTFDELLNWTKRLKPHFAPRTKGKAFYADINFDLLGEIIEIVNGTTLSEAYQQFIFSPLKLENTYLPQSEDECIPRIYYKDKLLKRPKFICCCRASGGAISTAKELMIFIKAFFNGKLFDASIFDRLSTYHKLQITMGPISYGGGFMRISLGGFVMPFVGKGELLGHTGSTGTFAFYYPQKDLYMVGDMNQLANSALPIRFSLRLVMGVNKYIN</sequence>
<dbReference type="RefSeq" id="WP_280617352.1">
    <property type="nucleotide sequence ID" value="NZ_JAROYP010000009.1"/>
</dbReference>
<keyword evidence="2" id="KW-0378">Hydrolase</keyword>
<dbReference type="Gene3D" id="3.40.710.10">
    <property type="entry name" value="DD-peptidase/beta-lactamase superfamily"/>
    <property type="match status" value="1"/>
</dbReference>
<dbReference type="SUPFAM" id="SSF56601">
    <property type="entry name" value="beta-lactamase/transpeptidase-like"/>
    <property type="match status" value="1"/>
</dbReference>
<dbReference type="AlphaFoldDB" id="A0AAW6SY99"/>
<reference evidence="2" key="1">
    <citation type="submission" date="2023-03" db="EMBL/GenBank/DDBJ databases">
        <title>Bacterial isolates from washroom surfaces on a university campus.</title>
        <authorList>
            <person name="Holman D.B."/>
            <person name="Gzyl K.E."/>
            <person name="Taheri A.E."/>
        </authorList>
    </citation>
    <scope>NUCLEOTIDE SEQUENCE</scope>
    <source>
        <strain evidence="2">RD03</strain>
    </source>
</reference>
<organism evidence="2 3">
    <name type="scientific">Heyndrickxia oleronia</name>
    <dbReference type="NCBI Taxonomy" id="38875"/>
    <lineage>
        <taxon>Bacteria</taxon>
        <taxon>Bacillati</taxon>
        <taxon>Bacillota</taxon>
        <taxon>Bacilli</taxon>
        <taxon>Bacillales</taxon>
        <taxon>Bacillaceae</taxon>
        <taxon>Heyndrickxia</taxon>
    </lineage>
</organism>
<dbReference type="InterPro" id="IPR050789">
    <property type="entry name" value="Diverse_Enzym_Activities"/>
</dbReference>
<accession>A0AAW6SY99</accession>
<protein>
    <submittedName>
        <fullName evidence="2">Serine hydrolase</fullName>
    </submittedName>
</protein>
<evidence type="ECO:0000259" key="1">
    <source>
        <dbReference type="Pfam" id="PF00144"/>
    </source>
</evidence>
<feature type="domain" description="Beta-lactamase-related" evidence="1">
    <location>
        <begin position="25"/>
        <end position="329"/>
    </location>
</feature>
<gene>
    <name evidence="2" type="ORF">P5X88_15905</name>
</gene>
<dbReference type="EMBL" id="JAROYP010000009">
    <property type="protein sequence ID" value="MDH5162420.1"/>
    <property type="molecule type" value="Genomic_DNA"/>
</dbReference>
<proteinExistence type="predicted"/>
<evidence type="ECO:0000313" key="2">
    <source>
        <dbReference type="EMBL" id="MDH5162420.1"/>
    </source>
</evidence>
<dbReference type="Pfam" id="PF00144">
    <property type="entry name" value="Beta-lactamase"/>
    <property type="match status" value="1"/>
</dbReference>
<dbReference type="InterPro" id="IPR012338">
    <property type="entry name" value="Beta-lactam/transpept-like"/>
</dbReference>
<dbReference type="InterPro" id="IPR001466">
    <property type="entry name" value="Beta-lactam-related"/>
</dbReference>
<dbReference type="GO" id="GO:0016787">
    <property type="term" value="F:hydrolase activity"/>
    <property type="evidence" value="ECO:0007669"/>
    <property type="project" value="UniProtKB-KW"/>
</dbReference>
<dbReference type="PANTHER" id="PTHR43283">
    <property type="entry name" value="BETA-LACTAMASE-RELATED"/>
    <property type="match status" value="1"/>
</dbReference>
<evidence type="ECO:0000313" key="3">
    <source>
        <dbReference type="Proteomes" id="UP001159179"/>
    </source>
</evidence>
<name>A0AAW6SY99_9BACI</name>